<evidence type="ECO:0000256" key="1">
    <source>
        <dbReference type="ARBA" id="ARBA00007441"/>
    </source>
</evidence>
<keyword evidence="5" id="KW-0663">Pyridoxal phosphate</keyword>
<dbReference type="GO" id="GO:0008483">
    <property type="term" value="F:transaminase activity"/>
    <property type="evidence" value="ECO:0007669"/>
    <property type="project" value="TreeGrafter"/>
</dbReference>
<dbReference type="PANTHER" id="PTHR43795">
    <property type="entry name" value="BIFUNCTIONAL ASPARTATE AMINOTRANSFERASE AND GLUTAMATE/ASPARTATE-PREPHENATE AMINOTRANSFERASE-RELATED"/>
    <property type="match status" value="1"/>
</dbReference>
<dbReference type="PROSITE" id="PS00105">
    <property type="entry name" value="AA_TRANSFER_CLASS_1"/>
    <property type="match status" value="1"/>
</dbReference>
<dbReference type="InterPro" id="IPR004838">
    <property type="entry name" value="NHTrfase_class1_PyrdxlP-BS"/>
</dbReference>
<comment type="subunit">
    <text evidence="2">Homodimer.</text>
</comment>
<dbReference type="InterPro" id="IPR050478">
    <property type="entry name" value="Ethylene_sulfur-biosynth"/>
</dbReference>
<comment type="catalytic activity">
    <reaction evidence="10">
        <text>S-adenosyl-L-methionine = 1-aminocyclopropane-1-carboxylate + S-methyl-5'-thioadenosine + H(+)</text>
        <dbReference type="Rhea" id="RHEA:21744"/>
        <dbReference type="ChEBI" id="CHEBI:15378"/>
        <dbReference type="ChEBI" id="CHEBI:17509"/>
        <dbReference type="ChEBI" id="CHEBI:58360"/>
        <dbReference type="ChEBI" id="CHEBI:59789"/>
        <dbReference type="EC" id="4.4.1.14"/>
    </reaction>
</comment>
<accession>A0AAE1K8H8</accession>
<dbReference type="Pfam" id="PF00155">
    <property type="entry name" value="Aminotran_1_2"/>
    <property type="match status" value="1"/>
</dbReference>
<reference evidence="12" key="1">
    <citation type="submission" date="2023-10" db="EMBL/GenBank/DDBJ databases">
        <title>Chromosome-level genome of the transformable northern wattle, Acacia crassicarpa.</title>
        <authorList>
            <person name="Massaro I."/>
            <person name="Sinha N.R."/>
            <person name="Poethig S."/>
            <person name="Leichty A.R."/>
        </authorList>
    </citation>
    <scope>NUCLEOTIDE SEQUENCE</scope>
    <source>
        <strain evidence="12">Acra3RX</strain>
        <tissue evidence="12">Leaf</tissue>
    </source>
</reference>
<evidence type="ECO:0000256" key="6">
    <source>
        <dbReference type="ARBA" id="ARBA00033478"/>
    </source>
</evidence>
<keyword evidence="6" id="KW-0292">Fruit ripening</keyword>
<dbReference type="AlphaFoldDB" id="A0AAE1K8H8"/>
<comment type="caution">
    <text evidence="12">The sequence shown here is derived from an EMBL/GenBank/DDBJ whole genome shotgun (WGS) entry which is preliminary data.</text>
</comment>
<dbReference type="GO" id="GO:0009835">
    <property type="term" value="P:fruit ripening"/>
    <property type="evidence" value="ECO:0007669"/>
    <property type="project" value="UniProtKB-KW"/>
</dbReference>
<evidence type="ECO:0000256" key="7">
    <source>
        <dbReference type="ARBA" id="ARBA00037888"/>
    </source>
</evidence>
<dbReference type="GO" id="GO:0030170">
    <property type="term" value="F:pyridoxal phosphate binding"/>
    <property type="evidence" value="ECO:0007669"/>
    <property type="project" value="InterPro"/>
</dbReference>
<evidence type="ECO:0000256" key="2">
    <source>
        <dbReference type="ARBA" id="ARBA00011738"/>
    </source>
</evidence>
<keyword evidence="3" id="KW-0266">Ethylene biosynthesis</keyword>
<feature type="domain" description="Aminotransferase class I/classII large" evidence="11">
    <location>
        <begin position="49"/>
        <end position="429"/>
    </location>
</feature>
<sequence>MGLGNDQSRRLLSRMAVNDKHGENSPYFDGWKAYDRDPFHPTNNLHGVIQMGLAENQLCFDLIQEWMKNHPEASICTPEGLNQFRDVAIFQDYHGLPKFRKGVANFMSKVRGGRVKFDEDRVVMSGGATGANEVIMFCLANPGDAFLIPTPYYPAYARDLCWRTGVQIIPVHTDSSNNFQITREALETAYNKAQQDNINVKGLLITNPSNPLGTTLDRDTMKSLVSFINEKNIHLVCDEIYAATVFNKPSFVSVSEIMQEVDFCNKDLIHIVYSLSKDMGFPGFRVGIVYSYNDSVVSCARKMSSFGLVSSQTQHMLAFMLLDDDFVNKFLIESSRRLAKRHSLFTEGLEKMGVTCLPSNAGLFCWMNLRSLLEEQTVEGEMKLWRVIVNEVKLNISPGSSFSCSKAGWFRVCFANMDDETVKVALRRIKAFVGKEAEKAKNVIKRRQRSINGLRIISSSSSSKRFDESWAISPHSTHIMSPHSPIPHSPLVKVT</sequence>
<evidence type="ECO:0000256" key="9">
    <source>
        <dbReference type="ARBA" id="ARBA00042673"/>
    </source>
</evidence>
<comment type="pathway">
    <text evidence="7">Alkene biosynthesis; ethylene biosynthesis via S-adenosyl-L-methionine; ethylene from S-adenosyl-L-methionine: step 1/2.</text>
</comment>
<evidence type="ECO:0000259" key="11">
    <source>
        <dbReference type="Pfam" id="PF00155"/>
    </source>
</evidence>
<dbReference type="InterPro" id="IPR015424">
    <property type="entry name" value="PyrdxlP-dep_Trfase"/>
</dbReference>
<evidence type="ECO:0000313" key="12">
    <source>
        <dbReference type="EMBL" id="KAK4266900.1"/>
    </source>
</evidence>
<evidence type="ECO:0000256" key="3">
    <source>
        <dbReference type="ARBA" id="ARBA00022666"/>
    </source>
</evidence>
<proteinExistence type="inferred from homology"/>
<dbReference type="SUPFAM" id="SSF53383">
    <property type="entry name" value="PLP-dependent transferases"/>
    <property type="match status" value="1"/>
</dbReference>
<dbReference type="Gene3D" id="3.40.640.10">
    <property type="entry name" value="Type I PLP-dependent aspartate aminotransferase-like (Major domain)"/>
    <property type="match status" value="1"/>
</dbReference>
<dbReference type="EC" id="4.4.1.14" evidence="8"/>
<keyword evidence="4" id="KW-0949">S-adenosyl-L-methionine</keyword>
<dbReference type="Proteomes" id="UP001293593">
    <property type="component" value="Unassembled WGS sequence"/>
</dbReference>
<gene>
    <name evidence="12" type="ORF">QN277_023760</name>
</gene>
<evidence type="ECO:0000256" key="5">
    <source>
        <dbReference type="ARBA" id="ARBA00022898"/>
    </source>
</evidence>
<protein>
    <recommendedName>
        <fullName evidence="8">1-aminocyclopropane-1-carboxylate synthase</fullName>
        <ecNumber evidence="8">4.4.1.14</ecNumber>
    </recommendedName>
    <alternativeName>
        <fullName evidence="9">S-adenosyl-L-methionine methylthioadenosine-lyase</fullName>
    </alternativeName>
</protein>
<comment type="similarity">
    <text evidence="1">Belongs to the class-I pyridoxal-phosphate-dependent aminotransferase family.</text>
</comment>
<dbReference type="GO" id="GO:0016847">
    <property type="term" value="F:1-aminocyclopropane-1-carboxylate synthase activity"/>
    <property type="evidence" value="ECO:0007669"/>
    <property type="project" value="UniProtKB-EC"/>
</dbReference>
<evidence type="ECO:0000256" key="8">
    <source>
        <dbReference type="ARBA" id="ARBA00039053"/>
    </source>
</evidence>
<dbReference type="InterPro" id="IPR015422">
    <property type="entry name" value="PyrdxlP-dep_Trfase_small"/>
</dbReference>
<dbReference type="PRINTS" id="PR00753">
    <property type="entry name" value="ACCSYNTHASE"/>
</dbReference>
<evidence type="ECO:0000313" key="13">
    <source>
        <dbReference type="Proteomes" id="UP001293593"/>
    </source>
</evidence>
<name>A0AAE1K8H8_9FABA</name>
<keyword evidence="13" id="KW-1185">Reference proteome</keyword>
<dbReference type="Gene3D" id="3.90.1150.10">
    <property type="entry name" value="Aspartate Aminotransferase, domain 1"/>
    <property type="match status" value="1"/>
</dbReference>
<dbReference type="InterPro" id="IPR004839">
    <property type="entry name" value="Aminotransferase_I/II_large"/>
</dbReference>
<evidence type="ECO:0000256" key="4">
    <source>
        <dbReference type="ARBA" id="ARBA00022691"/>
    </source>
</evidence>
<dbReference type="InterPro" id="IPR015421">
    <property type="entry name" value="PyrdxlP-dep_Trfase_major"/>
</dbReference>
<dbReference type="EMBL" id="JAWXYG010000007">
    <property type="protein sequence ID" value="KAK4266900.1"/>
    <property type="molecule type" value="Genomic_DNA"/>
</dbReference>
<dbReference type="GO" id="GO:0009693">
    <property type="term" value="P:ethylene biosynthetic process"/>
    <property type="evidence" value="ECO:0007669"/>
    <property type="project" value="UniProtKB-KW"/>
</dbReference>
<dbReference type="PANTHER" id="PTHR43795:SF74">
    <property type="entry name" value="1-AMINOCYCLOPROPANE-1-CARBOXYLATE SYNTHASE-LIKE PROTEIN 1"/>
    <property type="match status" value="1"/>
</dbReference>
<evidence type="ECO:0000256" key="10">
    <source>
        <dbReference type="ARBA" id="ARBA00049554"/>
    </source>
</evidence>
<organism evidence="12 13">
    <name type="scientific">Acacia crassicarpa</name>
    <name type="common">northern wattle</name>
    <dbReference type="NCBI Taxonomy" id="499986"/>
    <lineage>
        <taxon>Eukaryota</taxon>
        <taxon>Viridiplantae</taxon>
        <taxon>Streptophyta</taxon>
        <taxon>Embryophyta</taxon>
        <taxon>Tracheophyta</taxon>
        <taxon>Spermatophyta</taxon>
        <taxon>Magnoliopsida</taxon>
        <taxon>eudicotyledons</taxon>
        <taxon>Gunneridae</taxon>
        <taxon>Pentapetalae</taxon>
        <taxon>rosids</taxon>
        <taxon>fabids</taxon>
        <taxon>Fabales</taxon>
        <taxon>Fabaceae</taxon>
        <taxon>Caesalpinioideae</taxon>
        <taxon>mimosoid clade</taxon>
        <taxon>Acacieae</taxon>
        <taxon>Acacia</taxon>
    </lineage>
</organism>
<dbReference type="CDD" id="cd00609">
    <property type="entry name" value="AAT_like"/>
    <property type="match status" value="1"/>
</dbReference>